<dbReference type="AlphaFoldDB" id="I3CCN0"/>
<feature type="region of interest" description="Disordered" evidence="1">
    <location>
        <begin position="130"/>
        <end position="162"/>
    </location>
</feature>
<dbReference type="EMBL" id="JH600070">
    <property type="protein sequence ID" value="EIJ41373.1"/>
    <property type="molecule type" value="Genomic_DNA"/>
</dbReference>
<evidence type="ECO:0000313" key="4">
    <source>
        <dbReference type="Proteomes" id="UP000005744"/>
    </source>
</evidence>
<protein>
    <recommendedName>
        <fullName evidence="2">SnoaL-like domain-containing protein</fullName>
    </recommendedName>
</protein>
<evidence type="ECO:0000256" key="1">
    <source>
        <dbReference type="SAM" id="MobiDB-lite"/>
    </source>
</evidence>
<accession>I3CCN0</accession>
<proteinExistence type="predicted"/>
<dbReference type="PANTHER" id="PTHR34957:SF1">
    <property type="entry name" value="NUCLEAR TRANSPORT FACTOR 2 (NTF2) FAMILY PROTEIN"/>
    <property type="match status" value="1"/>
</dbReference>
<sequence length="162" mass="18228">MPVYATPEEAELAFYEAFETADLTEMGRVWANSDDITCIHPMGNCLRGREEVMSGWREVFSGGTRLAFELTQVQQNINHNIAIHILYENISLIGSNRPATSMIATNIYQLINGSWQIILHHSSLMPDENSLDFEDPFEDDDEDDGDFVEDAGLPAAPKRIVH</sequence>
<dbReference type="Proteomes" id="UP000005744">
    <property type="component" value="Unassembled WGS sequence"/>
</dbReference>
<feature type="compositionally biased region" description="Acidic residues" evidence="1">
    <location>
        <begin position="130"/>
        <end position="149"/>
    </location>
</feature>
<keyword evidence="4" id="KW-1185">Reference proteome</keyword>
<reference evidence="3 4" key="1">
    <citation type="submission" date="2011-11" db="EMBL/GenBank/DDBJ databases">
        <title>Improved High-Quality Draft sequence of Beggiatoa alba B18lD.</title>
        <authorList>
            <consortium name="US DOE Joint Genome Institute"/>
            <person name="Lucas S."/>
            <person name="Han J."/>
            <person name="Lapidus A."/>
            <person name="Cheng J.-F."/>
            <person name="Goodwin L."/>
            <person name="Pitluck S."/>
            <person name="Peters L."/>
            <person name="Mikhailova N."/>
            <person name="Held B."/>
            <person name="Detter J.C."/>
            <person name="Han C."/>
            <person name="Tapia R."/>
            <person name="Land M."/>
            <person name="Hauser L."/>
            <person name="Kyrpides N."/>
            <person name="Ivanova N."/>
            <person name="Pagani I."/>
            <person name="Samuel K."/>
            <person name="Teske A."/>
            <person name="Mueller J."/>
            <person name="Woyke T."/>
        </authorList>
    </citation>
    <scope>NUCLEOTIDE SEQUENCE [LARGE SCALE GENOMIC DNA]</scope>
    <source>
        <strain evidence="3 4">B18LD</strain>
    </source>
</reference>
<evidence type="ECO:0000259" key="2">
    <source>
        <dbReference type="Pfam" id="PF13474"/>
    </source>
</evidence>
<evidence type="ECO:0000313" key="3">
    <source>
        <dbReference type="EMBL" id="EIJ41373.1"/>
    </source>
</evidence>
<name>I3CCN0_9GAMM</name>
<dbReference type="HOGENOM" id="CLU_084893_2_0_6"/>
<dbReference type="Pfam" id="PF13474">
    <property type="entry name" value="SnoaL_3"/>
    <property type="match status" value="1"/>
</dbReference>
<dbReference type="InterPro" id="IPR032710">
    <property type="entry name" value="NTF2-like_dom_sf"/>
</dbReference>
<gene>
    <name evidence="3" type="ORF">BegalDRAFT_0454</name>
</gene>
<dbReference type="RefSeq" id="WP_002683247.1">
    <property type="nucleotide sequence ID" value="NZ_JH600070.1"/>
</dbReference>
<dbReference type="OrthoDB" id="5767026at2"/>
<dbReference type="PANTHER" id="PTHR34957">
    <property type="entry name" value="NUCLEAR TRANSPORT FACTOR 2 (NTF2) FAMILY PROTEIN"/>
    <property type="match status" value="1"/>
</dbReference>
<feature type="domain" description="SnoaL-like" evidence="2">
    <location>
        <begin position="13"/>
        <end position="126"/>
    </location>
</feature>
<dbReference type="eggNOG" id="COG4319">
    <property type="taxonomic scope" value="Bacteria"/>
</dbReference>
<dbReference type="SUPFAM" id="SSF54427">
    <property type="entry name" value="NTF2-like"/>
    <property type="match status" value="1"/>
</dbReference>
<dbReference type="Gene3D" id="3.10.450.50">
    <property type="match status" value="1"/>
</dbReference>
<dbReference type="InterPro" id="IPR037401">
    <property type="entry name" value="SnoaL-like"/>
</dbReference>
<organism evidence="3 4">
    <name type="scientific">Beggiatoa alba B18LD</name>
    <dbReference type="NCBI Taxonomy" id="395493"/>
    <lineage>
        <taxon>Bacteria</taxon>
        <taxon>Pseudomonadati</taxon>
        <taxon>Pseudomonadota</taxon>
        <taxon>Gammaproteobacteria</taxon>
        <taxon>Thiotrichales</taxon>
        <taxon>Thiotrichaceae</taxon>
        <taxon>Beggiatoa</taxon>
    </lineage>
</organism>
<dbReference type="STRING" id="395493.BegalDRAFT_0454"/>